<dbReference type="InterPro" id="IPR000259">
    <property type="entry name" value="Adhesion_dom_fimbrial"/>
</dbReference>
<dbReference type="InterPro" id="IPR036937">
    <property type="entry name" value="Adhesion_dom_fimbrial_sf"/>
</dbReference>
<dbReference type="InterPro" id="IPR008966">
    <property type="entry name" value="Adhesion_dom_sf"/>
</dbReference>
<proteinExistence type="predicted"/>
<evidence type="ECO:0000256" key="2">
    <source>
        <dbReference type="SAM" id="SignalP"/>
    </source>
</evidence>
<keyword evidence="5" id="KW-1185">Reference proteome</keyword>
<feature type="signal peptide" evidence="2">
    <location>
        <begin position="1"/>
        <end position="19"/>
    </location>
</feature>
<dbReference type="Pfam" id="PF00419">
    <property type="entry name" value="Fimbrial"/>
    <property type="match status" value="1"/>
</dbReference>
<dbReference type="SUPFAM" id="SSF49401">
    <property type="entry name" value="Bacterial adhesins"/>
    <property type="match status" value="1"/>
</dbReference>
<dbReference type="EMBL" id="JABFMT010000046">
    <property type="protein sequence ID" value="NUU04506.1"/>
    <property type="molecule type" value="Genomic_DNA"/>
</dbReference>
<organism evidence="4 5">
    <name type="scientific">Herbaspirillum robiniae</name>
    <dbReference type="NCBI Taxonomy" id="2014887"/>
    <lineage>
        <taxon>Bacteria</taxon>
        <taxon>Pseudomonadati</taxon>
        <taxon>Pseudomonadota</taxon>
        <taxon>Betaproteobacteria</taxon>
        <taxon>Burkholderiales</taxon>
        <taxon>Oxalobacteraceae</taxon>
        <taxon>Herbaspirillum</taxon>
    </lineage>
</organism>
<feature type="domain" description="Fimbrial-type adhesion" evidence="3">
    <location>
        <begin position="201"/>
        <end position="350"/>
    </location>
</feature>
<dbReference type="InterPro" id="IPR050263">
    <property type="entry name" value="Bact_Fimbrial_Adh_Pro"/>
</dbReference>
<reference evidence="4 5" key="1">
    <citation type="journal article" date="2020" name="Front. Plant Sci.">
        <title>Isolation of Rhizosphere Bacteria That Improve Quality and Water Stress Tolerance in Greenhouse Ornamentals.</title>
        <authorList>
            <person name="Nordstedt N.P."/>
            <person name="Jones M.L."/>
        </authorList>
    </citation>
    <scope>NUCLEOTIDE SEQUENCE [LARGE SCALE GENOMIC DNA]</scope>
    <source>
        <strain evidence="4 5">C6C2</strain>
    </source>
</reference>
<dbReference type="RefSeq" id="WP_158522595.1">
    <property type="nucleotide sequence ID" value="NZ_CP018845.1"/>
</dbReference>
<name>A0ABX2M2A2_9BURK</name>
<keyword evidence="1 2" id="KW-0732">Signal</keyword>
<protein>
    <submittedName>
        <fullName evidence="4">Fimbrial protein</fullName>
    </submittedName>
</protein>
<feature type="chain" id="PRO_5045775589" evidence="2">
    <location>
        <begin position="20"/>
        <end position="350"/>
    </location>
</feature>
<dbReference type="PANTHER" id="PTHR33420:SF3">
    <property type="entry name" value="FIMBRIAL SUBUNIT ELFA"/>
    <property type="match status" value="1"/>
</dbReference>
<sequence length="350" mass="36004">MLLPLVAALMLLSSAPAYGQSSPSCSGSSSTVTLQMPGSISVPRDAVAGTILSAWVSSQAVTNYFVCRGFATSGTEALTAPLTDSGLRVVNPDTGNNIIVWDTNIAGIGVAIAHRFHANGCSWNPWLGAGAGSRLWTCDGAAPQDNGYQLQIAVVKTATSGSGQVAGKTVTSIYPIGNNTSSEPLRPLSDQRISFAFSSFSVVAQTCSITPPGPVNLGAIPVKTFTGVGSVSPWGASGKFSITVNCSGVKSKVHMVLTDQQNPGNVSSTLPLTRASTATGVGIQIFLDGGATPFSFGPDSSLPGTTNQFLAFTSDNNTVKVEFNTRFIQTASRVTSGTANGIATFTMSYQ</sequence>
<evidence type="ECO:0000259" key="3">
    <source>
        <dbReference type="Pfam" id="PF00419"/>
    </source>
</evidence>
<dbReference type="PANTHER" id="PTHR33420">
    <property type="entry name" value="FIMBRIAL SUBUNIT ELFA-RELATED"/>
    <property type="match status" value="1"/>
</dbReference>
<dbReference type="Proteomes" id="UP000536746">
    <property type="component" value="Unassembled WGS sequence"/>
</dbReference>
<gene>
    <name evidence="4" type="ORF">HNO84_23105</name>
</gene>
<accession>A0ABX2M2A2</accession>
<comment type="caution">
    <text evidence="4">The sequence shown here is derived from an EMBL/GenBank/DDBJ whole genome shotgun (WGS) entry which is preliminary data.</text>
</comment>
<evidence type="ECO:0000313" key="4">
    <source>
        <dbReference type="EMBL" id="NUU04506.1"/>
    </source>
</evidence>
<dbReference type="Gene3D" id="2.60.40.1090">
    <property type="entry name" value="Fimbrial-type adhesion domain"/>
    <property type="match status" value="1"/>
</dbReference>
<dbReference type="Gene3D" id="2.60.40.3310">
    <property type="match status" value="1"/>
</dbReference>
<evidence type="ECO:0000313" key="5">
    <source>
        <dbReference type="Proteomes" id="UP000536746"/>
    </source>
</evidence>
<evidence type="ECO:0000256" key="1">
    <source>
        <dbReference type="ARBA" id="ARBA00022729"/>
    </source>
</evidence>